<dbReference type="InterPro" id="IPR001608">
    <property type="entry name" value="Ala_racemase_N"/>
</dbReference>
<feature type="active site" description="Proton acceptor; specific for D-alanine" evidence="4">
    <location>
        <position position="39"/>
    </location>
</feature>
<dbReference type="InterPro" id="IPR009006">
    <property type="entry name" value="Ala_racemase/Decarboxylase_C"/>
</dbReference>
<gene>
    <name evidence="8" type="ORF">BVG16_25130</name>
</gene>
<dbReference type="SUPFAM" id="SSF51419">
    <property type="entry name" value="PLP-binding barrel"/>
    <property type="match status" value="1"/>
</dbReference>
<dbReference type="Proteomes" id="UP000190188">
    <property type="component" value="Unassembled WGS sequence"/>
</dbReference>
<accession>A0A1T2X2G1</accession>
<evidence type="ECO:0000313" key="9">
    <source>
        <dbReference type="Proteomes" id="UP000190188"/>
    </source>
</evidence>
<dbReference type="InterPro" id="IPR029066">
    <property type="entry name" value="PLP-binding_barrel"/>
</dbReference>
<evidence type="ECO:0000259" key="7">
    <source>
        <dbReference type="SMART" id="SM01005"/>
    </source>
</evidence>
<dbReference type="HAMAP" id="MF_01201">
    <property type="entry name" value="Ala_racemase"/>
    <property type="match status" value="1"/>
</dbReference>
<dbReference type="STRING" id="1324314.BVG16_25130"/>
<evidence type="ECO:0000256" key="2">
    <source>
        <dbReference type="ARBA" id="ARBA00022898"/>
    </source>
</evidence>
<protein>
    <recommendedName>
        <fullName evidence="4">Alanine racemase</fullName>
        <ecNumber evidence="4">5.1.1.1</ecNumber>
    </recommendedName>
</protein>
<dbReference type="InterPro" id="IPR000821">
    <property type="entry name" value="Ala_racemase"/>
</dbReference>
<comment type="caution">
    <text evidence="8">The sequence shown here is derived from an EMBL/GenBank/DDBJ whole genome shotgun (WGS) entry which is preliminary data.</text>
</comment>
<dbReference type="GO" id="GO:0008784">
    <property type="term" value="F:alanine racemase activity"/>
    <property type="evidence" value="ECO:0007669"/>
    <property type="project" value="UniProtKB-UniRule"/>
</dbReference>
<reference evidence="8 9" key="1">
    <citation type="submission" date="2017-01" db="EMBL/GenBank/DDBJ databases">
        <title>Genome analysis of Paenibacillus selenitrireducens ES3-24.</title>
        <authorList>
            <person name="Xu D."/>
            <person name="Yao R."/>
            <person name="Zheng S."/>
        </authorList>
    </citation>
    <scope>NUCLEOTIDE SEQUENCE [LARGE SCALE GENOMIC DNA]</scope>
    <source>
        <strain evidence="8 9">ES3-24</strain>
    </source>
</reference>
<dbReference type="GO" id="GO:0005829">
    <property type="term" value="C:cytosol"/>
    <property type="evidence" value="ECO:0007669"/>
    <property type="project" value="TreeGrafter"/>
</dbReference>
<dbReference type="PROSITE" id="PS00395">
    <property type="entry name" value="ALANINE_RACEMASE"/>
    <property type="match status" value="1"/>
</dbReference>
<evidence type="ECO:0000256" key="6">
    <source>
        <dbReference type="PIRSR" id="PIRSR600821-52"/>
    </source>
</evidence>
<evidence type="ECO:0000256" key="5">
    <source>
        <dbReference type="PIRSR" id="PIRSR600821-50"/>
    </source>
</evidence>
<dbReference type="PRINTS" id="PR00992">
    <property type="entry name" value="ALARACEMASE"/>
</dbReference>
<evidence type="ECO:0000313" key="8">
    <source>
        <dbReference type="EMBL" id="OPA74039.1"/>
    </source>
</evidence>
<name>A0A1T2X2G1_9BACL</name>
<dbReference type="NCBIfam" id="TIGR00492">
    <property type="entry name" value="alr"/>
    <property type="match status" value="1"/>
</dbReference>
<feature type="binding site" evidence="4 6">
    <location>
        <position position="316"/>
    </location>
    <ligand>
        <name>substrate</name>
    </ligand>
</feature>
<dbReference type="AlphaFoldDB" id="A0A1T2X2G1"/>
<dbReference type="PANTHER" id="PTHR30511">
    <property type="entry name" value="ALANINE RACEMASE"/>
    <property type="match status" value="1"/>
</dbReference>
<evidence type="ECO:0000256" key="4">
    <source>
        <dbReference type="HAMAP-Rule" id="MF_01201"/>
    </source>
</evidence>
<feature type="modified residue" description="N6-(pyridoxal phosphate)lysine" evidence="4 5">
    <location>
        <position position="39"/>
    </location>
</feature>
<dbReference type="OrthoDB" id="9813814at2"/>
<comment type="similarity">
    <text evidence="4">Belongs to the alanine racemase family.</text>
</comment>
<dbReference type="EC" id="5.1.1.1" evidence="4"/>
<dbReference type="GO" id="GO:0009252">
    <property type="term" value="P:peptidoglycan biosynthetic process"/>
    <property type="evidence" value="ECO:0007669"/>
    <property type="project" value="TreeGrafter"/>
</dbReference>
<evidence type="ECO:0000256" key="1">
    <source>
        <dbReference type="ARBA" id="ARBA00001933"/>
    </source>
</evidence>
<comment type="catalytic activity">
    <reaction evidence="4">
        <text>L-alanine = D-alanine</text>
        <dbReference type="Rhea" id="RHEA:20249"/>
        <dbReference type="ChEBI" id="CHEBI:57416"/>
        <dbReference type="ChEBI" id="CHEBI:57972"/>
        <dbReference type="EC" id="5.1.1.1"/>
    </reaction>
</comment>
<dbReference type="SMART" id="SM01005">
    <property type="entry name" value="Ala_racemase_C"/>
    <property type="match status" value="1"/>
</dbReference>
<feature type="active site" description="Proton acceptor; specific for L-alanine" evidence="4">
    <location>
        <position position="267"/>
    </location>
</feature>
<dbReference type="InterPro" id="IPR011079">
    <property type="entry name" value="Ala_racemase_C"/>
</dbReference>
<dbReference type="FunFam" id="3.20.20.10:FF:000002">
    <property type="entry name" value="Alanine racemase"/>
    <property type="match status" value="1"/>
</dbReference>
<dbReference type="Gene3D" id="2.40.37.10">
    <property type="entry name" value="Lyase, Ornithine Decarboxylase, Chain A, domain 1"/>
    <property type="match status" value="1"/>
</dbReference>
<keyword evidence="2 4" id="KW-0663">Pyridoxal phosphate</keyword>
<dbReference type="SUPFAM" id="SSF50621">
    <property type="entry name" value="Alanine racemase C-terminal domain-like"/>
    <property type="match status" value="1"/>
</dbReference>
<keyword evidence="9" id="KW-1185">Reference proteome</keyword>
<feature type="domain" description="Alanine racemase C-terminal" evidence="7">
    <location>
        <begin position="246"/>
        <end position="377"/>
    </location>
</feature>
<comment type="cofactor">
    <cofactor evidence="1 4 5">
        <name>pyridoxal 5'-phosphate</name>
        <dbReference type="ChEBI" id="CHEBI:597326"/>
    </cofactor>
</comment>
<sequence>MDSYYRPTWAEISLDALQHNIETFRRAISPSTKLLACVKANAYGHGAIGVSREAERLGIDYLSVAFLDEAIQLRQAGIKTPILVLGYTAPEAVTVAQQFNVTLTVFSQEVAEAIAQLPVDEKKLKVHVKIDSGMGRLGLLPGEDALAFIASVQQMPQVELEGMFTHFSCADECDKSYTMVQYRRFQYMVDGLQALGIVIPIIHTGNSATGIDLPELTGNMLRLGISLYGLYPSDEVEQDRVDLKPVLSLKTKLVRVQSLPEQYGISYGKKYVTKRNGEIIGTMPIGYADGFSRMMGGKVEVLVRGKRVPVLGNICMDQCMVQLSEMEEMNIEAGEEVVLVGSQGEETITVEELAAHTGTINYEFVCMLASRVARVYTRDGQPMDIDNRLL</sequence>
<dbReference type="GO" id="GO:0030632">
    <property type="term" value="P:D-alanine biosynthetic process"/>
    <property type="evidence" value="ECO:0007669"/>
    <property type="project" value="UniProtKB-UniRule"/>
</dbReference>
<comment type="function">
    <text evidence="4">Catalyzes the interconversion of L-alanine and D-alanine. May also act on other amino acids.</text>
</comment>
<dbReference type="InterPro" id="IPR020622">
    <property type="entry name" value="Ala_racemase_pyridoxalP-BS"/>
</dbReference>
<dbReference type="Pfam" id="PF00842">
    <property type="entry name" value="Ala_racemase_C"/>
    <property type="match status" value="1"/>
</dbReference>
<feature type="binding site" evidence="4 6">
    <location>
        <position position="136"/>
    </location>
    <ligand>
        <name>substrate</name>
    </ligand>
</feature>
<comment type="pathway">
    <text evidence="4">Amino-acid biosynthesis; D-alanine biosynthesis; D-alanine from L-alanine: step 1/1.</text>
</comment>
<dbReference type="GO" id="GO:0030170">
    <property type="term" value="F:pyridoxal phosphate binding"/>
    <property type="evidence" value="ECO:0007669"/>
    <property type="project" value="UniProtKB-UniRule"/>
</dbReference>
<dbReference type="CDD" id="cd00430">
    <property type="entry name" value="PLPDE_III_AR"/>
    <property type="match status" value="1"/>
</dbReference>
<dbReference type="RefSeq" id="WP_078501958.1">
    <property type="nucleotide sequence ID" value="NZ_MSZX01000012.1"/>
</dbReference>
<dbReference type="Gene3D" id="3.20.20.10">
    <property type="entry name" value="Alanine racemase"/>
    <property type="match status" value="1"/>
</dbReference>
<dbReference type="EMBL" id="MSZX01000012">
    <property type="protein sequence ID" value="OPA74039.1"/>
    <property type="molecule type" value="Genomic_DNA"/>
</dbReference>
<dbReference type="UniPathway" id="UPA00042">
    <property type="reaction ID" value="UER00497"/>
</dbReference>
<keyword evidence="3 4" id="KW-0413">Isomerase</keyword>
<dbReference type="PANTHER" id="PTHR30511:SF0">
    <property type="entry name" value="ALANINE RACEMASE, CATABOLIC-RELATED"/>
    <property type="match status" value="1"/>
</dbReference>
<evidence type="ECO:0000256" key="3">
    <source>
        <dbReference type="ARBA" id="ARBA00023235"/>
    </source>
</evidence>
<dbReference type="Pfam" id="PF01168">
    <property type="entry name" value="Ala_racemase_N"/>
    <property type="match status" value="1"/>
</dbReference>
<organism evidence="8 9">
    <name type="scientific">Paenibacillus selenitireducens</name>
    <dbReference type="NCBI Taxonomy" id="1324314"/>
    <lineage>
        <taxon>Bacteria</taxon>
        <taxon>Bacillati</taxon>
        <taxon>Bacillota</taxon>
        <taxon>Bacilli</taxon>
        <taxon>Bacillales</taxon>
        <taxon>Paenibacillaceae</taxon>
        <taxon>Paenibacillus</taxon>
    </lineage>
</organism>
<proteinExistence type="inferred from homology"/>